<evidence type="ECO:0000256" key="3">
    <source>
        <dbReference type="ARBA" id="ARBA00022833"/>
    </source>
</evidence>
<comment type="similarity">
    <text evidence="1">Belongs to the Gfa family.</text>
</comment>
<keyword evidence="3" id="KW-0862">Zinc</keyword>
<evidence type="ECO:0000313" key="6">
    <source>
        <dbReference type="EMBL" id="ANP36918.1"/>
    </source>
</evidence>
<dbReference type="InterPro" id="IPR011057">
    <property type="entry name" value="Mss4-like_sf"/>
</dbReference>
<organism evidence="6 7">
    <name type="scientific">Phaeobacter gallaeciensis</name>
    <dbReference type="NCBI Taxonomy" id="60890"/>
    <lineage>
        <taxon>Bacteria</taxon>
        <taxon>Pseudomonadati</taxon>
        <taxon>Pseudomonadota</taxon>
        <taxon>Alphaproteobacteria</taxon>
        <taxon>Rhodobacterales</taxon>
        <taxon>Roseobacteraceae</taxon>
        <taxon>Phaeobacter</taxon>
    </lineage>
</organism>
<dbReference type="PROSITE" id="PS51891">
    <property type="entry name" value="CENP_V_GFA"/>
    <property type="match status" value="1"/>
</dbReference>
<keyword evidence="4" id="KW-0456">Lyase</keyword>
<dbReference type="RefSeq" id="WP_065271817.1">
    <property type="nucleotide sequence ID" value="NZ_CP015124.1"/>
</dbReference>
<sequence length="139" mass="14835">MEHLTSGSCSGSCLCGAVRFHIHGAFESFFLCHCARCRKDSGSAHAANLFSTQAEIEWLTGGDRVKSFQLPETQHVKSFCMDCGSALPTLQMDGALLVVPAGALDSEIPIRPTARICYASRAAWTDAIETAETIDGLPG</sequence>
<evidence type="ECO:0000313" key="7">
    <source>
        <dbReference type="Proteomes" id="UP000092565"/>
    </source>
</evidence>
<protein>
    <submittedName>
        <fullName evidence="6">Aldehyde-activating protein</fullName>
    </submittedName>
</protein>
<keyword evidence="2" id="KW-0479">Metal-binding</keyword>
<accession>A0A1B0ZS66</accession>
<dbReference type="AlphaFoldDB" id="A0A1B0ZS66"/>
<dbReference type="PATRIC" id="fig|60890.4.peg.1961"/>
<dbReference type="Pfam" id="PF04828">
    <property type="entry name" value="GFA"/>
    <property type="match status" value="1"/>
</dbReference>
<evidence type="ECO:0000256" key="2">
    <source>
        <dbReference type="ARBA" id="ARBA00022723"/>
    </source>
</evidence>
<evidence type="ECO:0000256" key="1">
    <source>
        <dbReference type="ARBA" id="ARBA00005495"/>
    </source>
</evidence>
<dbReference type="InterPro" id="IPR006913">
    <property type="entry name" value="CENP-V/GFA"/>
</dbReference>
<gene>
    <name evidence="6" type="ORF">JL2886_02024</name>
</gene>
<name>A0A1B0ZS66_9RHOB</name>
<dbReference type="EMBL" id="CP015124">
    <property type="protein sequence ID" value="ANP36918.1"/>
    <property type="molecule type" value="Genomic_DNA"/>
</dbReference>
<evidence type="ECO:0000259" key="5">
    <source>
        <dbReference type="PROSITE" id="PS51891"/>
    </source>
</evidence>
<dbReference type="Gene3D" id="3.90.1590.10">
    <property type="entry name" value="glutathione-dependent formaldehyde- activating enzyme (gfa)"/>
    <property type="match status" value="1"/>
</dbReference>
<proteinExistence type="inferred from homology"/>
<dbReference type="SUPFAM" id="SSF51316">
    <property type="entry name" value="Mss4-like"/>
    <property type="match status" value="1"/>
</dbReference>
<evidence type="ECO:0000256" key="4">
    <source>
        <dbReference type="ARBA" id="ARBA00023239"/>
    </source>
</evidence>
<dbReference type="Proteomes" id="UP000092565">
    <property type="component" value="Chromosome"/>
</dbReference>
<feature type="domain" description="CENP-V/GFA" evidence="5">
    <location>
        <begin position="9"/>
        <end position="119"/>
    </location>
</feature>
<dbReference type="GO" id="GO:0046872">
    <property type="term" value="F:metal ion binding"/>
    <property type="evidence" value="ECO:0007669"/>
    <property type="project" value="UniProtKB-KW"/>
</dbReference>
<dbReference type="OrthoDB" id="9807246at2"/>
<dbReference type="PANTHER" id="PTHR33337">
    <property type="entry name" value="GFA DOMAIN-CONTAINING PROTEIN"/>
    <property type="match status" value="1"/>
</dbReference>
<dbReference type="PANTHER" id="PTHR33337:SF40">
    <property type="entry name" value="CENP-V_GFA DOMAIN-CONTAINING PROTEIN-RELATED"/>
    <property type="match status" value="1"/>
</dbReference>
<reference evidence="6 7" key="1">
    <citation type="submission" date="2016-04" db="EMBL/GenBank/DDBJ databases">
        <authorList>
            <person name="Evans L.H."/>
            <person name="Alamgir A."/>
            <person name="Owens N."/>
            <person name="Weber N.D."/>
            <person name="Virtaneva K."/>
            <person name="Barbian K."/>
            <person name="Babar A."/>
            <person name="Rosenke K."/>
        </authorList>
    </citation>
    <scope>NUCLEOTIDE SEQUENCE [LARGE SCALE GENOMIC DNA]</scope>
    <source>
        <strain evidence="6 7">JL2886</strain>
    </source>
</reference>
<dbReference type="GO" id="GO:0016846">
    <property type="term" value="F:carbon-sulfur lyase activity"/>
    <property type="evidence" value="ECO:0007669"/>
    <property type="project" value="InterPro"/>
</dbReference>
<keyword evidence="7" id="KW-1185">Reference proteome</keyword>